<dbReference type="Proteomes" id="UP000887565">
    <property type="component" value="Unplaced"/>
</dbReference>
<dbReference type="AlphaFoldDB" id="A0A915INX9"/>
<name>A0A915INX9_ROMCU</name>
<sequence>MLASFGQKDAATTTVIQGPKNPGHPFADIGQKCKHQRYAEQRIKNYEYFAAVCVRGHVTVTWMKFIKKCYVTTT</sequence>
<evidence type="ECO:0000313" key="2">
    <source>
        <dbReference type="Proteomes" id="UP000887565"/>
    </source>
</evidence>
<dbReference type="WBParaSite" id="nRc.2.0.1.t15506-RA">
    <property type="protein sequence ID" value="nRc.2.0.1.t15506-RA"/>
    <property type="gene ID" value="nRc.2.0.1.g15506"/>
</dbReference>
<keyword evidence="2" id="KW-1185">Reference proteome</keyword>
<organism evidence="2 3">
    <name type="scientific">Romanomermis culicivorax</name>
    <name type="common">Nematode worm</name>
    <dbReference type="NCBI Taxonomy" id="13658"/>
    <lineage>
        <taxon>Eukaryota</taxon>
        <taxon>Metazoa</taxon>
        <taxon>Ecdysozoa</taxon>
        <taxon>Nematoda</taxon>
        <taxon>Enoplea</taxon>
        <taxon>Dorylaimia</taxon>
        <taxon>Mermithida</taxon>
        <taxon>Mermithoidea</taxon>
        <taxon>Mermithidae</taxon>
        <taxon>Romanomermis</taxon>
    </lineage>
</organism>
<feature type="region of interest" description="Disordered" evidence="1">
    <location>
        <begin position="1"/>
        <end position="27"/>
    </location>
</feature>
<evidence type="ECO:0000313" key="3">
    <source>
        <dbReference type="WBParaSite" id="nRc.2.0.1.t15506-RA"/>
    </source>
</evidence>
<protein>
    <submittedName>
        <fullName evidence="3">Uncharacterized protein</fullName>
    </submittedName>
</protein>
<accession>A0A915INX9</accession>
<reference evidence="3" key="1">
    <citation type="submission" date="2022-11" db="UniProtKB">
        <authorList>
            <consortium name="WormBaseParasite"/>
        </authorList>
    </citation>
    <scope>IDENTIFICATION</scope>
</reference>
<proteinExistence type="predicted"/>
<evidence type="ECO:0000256" key="1">
    <source>
        <dbReference type="SAM" id="MobiDB-lite"/>
    </source>
</evidence>